<dbReference type="InterPro" id="IPR036291">
    <property type="entry name" value="NAD(P)-bd_dom_sf"/>
</dbReference>
<keyword evidence="4" id="KW-1185">Reference proteome</keyword>
<dbReference type="Gene3D" id="3.40.50.720">
    <property type="entry name" value="NAD(P)-binding Rossmann-like Domain"/>
    <property type="match status" value="1"/>
</dbReference>
<dbReference type="PANTHER" id="PTHR42760:SF133">
    <property type="entry name" value="3-OXOACYL-[ACYL-CARRIER-PROTEIN] REDUCTASE"/>
    <property type="match status" value="1"/>
</dbReference>
<proteinExistence type="inferred from homology"/>
<evidence type="ECO:0000313" key="3">
    <source>
        <dbReference type="EMBL" id="SCB42567.1"/>
    </source>
</evidence>
<dbReference type="SUPFAM" id="SSF51735">
    <property type="entry name" value="NAD(P)-binding Rossmann-fold domains"/>
    <property type="match status" value="1"/>
</dbReference>
<dbReference type="GO" id="GO:0048038">
    <property type="term" value="F:quinone binding"/>
    <property type="evidence" value="ECO:0007669"/>
    <property type="project" value="TreeGrafter"/>
</dbReference>
<dbReference type="EMBL" id="FMAH01000037">
    <property type="protein sequence ID" value="SCB42567.1"/>
    <property type="molecule type" value="Genomic_DNA"/>
</dbReference>
<dbReference type="GO" id="GO:0006633">
    <property type="term" value="P:fatty acid biosynthetic process"/>
    <property type="evidence" value="ECO:0007669"/>
    <property type="project" value="TreeGrafter"/>
</dbReference>
<accession>A0A1C3WRB3</accession>
<dbReference type="GO" id="GO:0016616">
    <property type="term" value="F:oxidoreductase activity, acting on the CH-OH group of donors, NAD or NADP as acceptor"/>
    <property type="evidence" value="ECO:0007669"/>
    <property type="project" value="TreeGrafter"/>
</dbReference>
<dbReference type="Pfam" id="PF13561">
    <property type="entry name" value="adh_short_C2"/>
    <property type="match status" value="1"/>
</dbReference>
<dbReference type="AlphaFoldDB" id="A0A1C3WRB3"/>
<evidence type="ECO:0000256" key="2">
    <source>
        <dbReference type="ARBA" id="ARBA00023002"/>
    </source>
</evidence>
<name>A0A1C3WRB3_9HYPH</name>
<evidence type="ECO:0000313" key="4">
    <source>
        <dbReference type="Proteomes" id="UP000199435"/>
    </source>
</evidence>
<dbReference type="CDD" id="cd05233">
    <property type="entry name" value="SDR_c"/>
    <property type="match status" value="1"/>
</dbReference>
<dbReference type="InterPro" id="IPR020904">
    <property type="entry name" value="Sc_DH/Rdtase_CS"/>
</dbReference>
<sequence length="256" mass="26026">MSDILKNKVIVVTGASSGIGRAIAIRAAEHGAKAVIVADITEAPREGGRPTVEEIEAIGSAARFVKTDVSKRTDNDALIEASAEFGGVDVMVANAGITLRTDGADVPEDDYHRLLSINLDGPLFGAQAAARQMKANGKGGSIVLMASMGGISGAGITVAYSTSKGGVVLMAKSLADALGPDGIRVNAVAPGTIDTELLRTSPGIAEASEGFRKRTPLRRLGQPSEIGDAVAYLGSDLSSYVSGIALLVDGGLLAVL</sequence>
<dbReference type="PRINTS" id="PR00081">
    <property type="entry name" value="GDHRDH"/>
</dbReference>
<dbReference type="PROSITE" id="PS00061">
    <property type="entry name" value="ADH_SHORT"/>
    <property type="match status" value="1"/>
</dbReference>
<dbReference type="InterPro" id="IPR002347">
    <property type="entry name" value="SDR_fam"/>
</dbReference>
<evidence type="ECO:0000256" key="1">
    <source>
        <dbReference type="ARBA" id="ARBA00006484"/>
    </source>
</evidence>
<keyword evidence="2" id="KW-0560">Oxidoreductase</keyword>
<dbReference type="PANTHER" id="PTHR42760">
    <property type="entry name" value="SHORT-CHAIN DEHYDROGENASES/REDUCTASES FAMILY MEMBER"/>
    <property type="match status" value="1"/>
</dbReference>
<gene>
    <name evidence="3" type="ORF">GA0061102_103756</name>
</gene>
<comment type="similarity">
    <text evidence="1">Belongs to the short-chain dehydrogenases/reductases (SDR) family.</text>
</comment>
<dbReference type="STRING" id="411945.GA0061102_103756"/>
<dbReference type="PRINTS" id="PR00080">
    <property type="entry name" value="SDRFAMILY"/>
</dbReference>
<organism evidence="3 4">
    <name type="scientific">Rhizobium miluonense</name>
    <dbReference type="NCBI Taxonomy" id="411945"/>
    <lineage>
        <taxon>Bacteria</taxon>
        <taxon>Pseudomonadati</taxon>
        <taxon>Pseudomonadota</taxon>
        <taxon>Alphaproteobacteria</taxon>
        <taxon>Hyphomicrobiales</taxon>
        <taxon>Rhizobiaceae</taxon>
        <taxon>Rhizobium/Agrobacterium group</taxon>
        <taxon>Rhizobium</taxon>
    </lineage>
</organism>
<dbReference type="Proteomes" id="UP000199435">
    <property type="component" value="Unassembled WGS sequence"/>
</dbReference>
<dbReference type="NCBIfam" id="NF005559">
    <property type="entry name" value="PRK07231.1"/>
    <property type="match status" value="1"/>
</dbReference>
<protein>
    <submittedName>
        <fullName evidence="3">NAD(P)-dependent dehydrogenase, short-chain alcohol dehydrogenase family</fullName>
    </submittedName>
</protein>
<dbReference type="FunFam" id="3.40.50.720:FF:000084">
    <property type="entry name" value="Short-chain dehydrogenase reductase"/>
    <property type="match status" value="1"/>
</dbReference>
<reference evidence="4" key="1">
    <citation type="submission" date="2016-08" db="EMBL/GenBank/DDBJ databases">
        <authorList>
            <person name="Varghese N."/>
            <person name="Submissions Spin"/>
        </authorList>
    </citation>
    <scope>NUCLEOTIDE SEQUENCE [LARGE SCALE GENOMIC DNA]</scope>
    <source>
        <strain evidence="4">HAMBI 2971</strain>
    </source>
</reference>